<evidence type="ECO:0000256" key="1">
    <source>
        <dbReference type="ARBA" id="ARBA00004429"/>
    </source>
</evidence>
<reference evidence="18 19" key="1">
    <citation type="submission" date="2022-07" db="EMBL/GenBank/DDBJ databases">
        <title>Pantoea trifolii sp. nov. isolated from root nodules of Trifolium rubens.</title>
        <authorList>
            <person name="Kalita M."/>
            <person name="Wdowiak-Wrobel S."/>
            <person name="Marek-Kozaczuk M."/>
            <person name="Palusinska-Szysz M."/>
            <person name="Sokolowski W."/>
            <person name="Coutinho T."/>
            <person name="Hlahane L."/>
        </authorList>
    </citation>
    <scope>NUCLEOTIDE SEQUENCE [LARGE SCALE GENOMIC DNA]</scope>
    <source>
        <strain evidence="18 19">MMK2</strain>
    </source>
</reference>
<dbReference type="InterPro" id="IPR002550">
    <property type="entry name" value="CNNM"/>
</dbReference>
<dbReference type="PANTHER" id="PTHR22777:SF16">
    <property type="entry name" value="POLYAMINE EXPORT PROTEIN"/>
    <property type="match status" value="1"/>
</dbReference>
<evidence type="ECO:0000256" key="8">
    <source>
        <dbReference type="ARBA" id="ARBA00023122"/>
    </source>
</evidence>
<dbReference type="InterPro" id="IPR016169">
    <property type="entry name" value="FAD-bd_PCMH_sub2"/>
</dbReference>
<evidence type="ECO:0000256" key="15">
    <source>
        <dbReference type="SAM" id="Phobius"/>
    </source>
</evidence>
<evidence type="ECO:0000256" key="9">
    <source>
        <dbReference type="ARBA" id="ARBA00023136"/>
    </source>
</evidence>
<evidence type="ECO:0000256" key="10">
    <source>
        <dbReference type="ARBA" id="ARBA00037177"/>
    </source>
</evidence>
<evidence type="ECO:0000256" key="3">
    <source>
        <dbReference type="ARBA" id="ARBA00022475"/>
    </source>
</evidence>
<comment type="function">
    <text evidence="10">Involved in cadaverine and putrescine tolerance in stationary phase. May facilitate the efflux of both cadaverine and putrescine from the cytoplasm, reducing potentially toxic levels under certain stress conditions.</text>
</comment>
<keyword evidence="2" id="KW-0813">Transport</keyword>
<dbReference type="Proteomes" id="UP001300015">
    <property type="component" value="Unassembled WGS sequence"/>
</dbReference>
<feature type="domain" description="CBS" evidence="16">
    <location>
        <begin position="282"/>
        <end position="343"/>
    </location>
</feature>
<evidence type="ECO:0000256" key="5">
    <source>
        <dbReference type="ARBA" id="ARBA00022692"/>
    </source>
</evidence>
<dbReference type="InterPro" id="IPR044751">
    <property type="entry name" value="Ion_transp-like_CBS"/>
</dbReference>
<keyword evidence="9 14" id="KW-0472">Membrane</keyword>
<dbReference type="EMBL" id="JANIET010000001">
    <property type="protein sequence ID" value="MCQ8229197.1"/>
    <property type="molecule type" value="Genomic_DNA"/>
</dbReference>
<feature type="transmembrane region" description="Helical" evidence="15">
    <location>
        <begin position="142"/>
        <end position="162"/>
    </location>
</feature>
<keyword evidence="8 13" id="KW-0129">CBS domain</keyword>
<dbReference type="PROSITE" id="PS51371">
    <property type="entry name" value="CBS"/>
    <property type="match status" value="1"/>
</dbReference>
<dbReference type="InterPro" id="IPR000644">
    <property type="entry name" value="CBS_dom"/>
</dbReference>
<feature type="domain" description="CNNM transmembrane" evidence="17">
    <location>
        <begin position="1"/>
        <end position="197"/>
    </location>
</feature>
<dbReference type="CDD" id="cd04590">
    <property type="entry name" value="CBS_pair_CorC_HlyC_assoc"/>
    <property type="match status" value="1"/>
</dbReference>
<evidence type="ECO:0000256" key="14">
    <source>
        <dbReference type="PROSITE-ProRule" id="PRU01193"/>
    </source>
</evidence>
<organism evidence="18 19">
    <name type="scientific">Pantoea trifolii</name>
    <dbReference type="NCBI Taxonomy" id="2968030"/>
    <lineage>
        <taxon>Bacteria</taxon>
        <taxon>Pseudomonadati</taxon>
        <taxon>Pseudomonadota</taxon>
        <taxon>Gammaproteobacteria</taxon>
        <taxon>Enterobacterales</taxon>
        <taxon>Erwiniaceae</taxon>
        <taxon>Pantoea</taxon>
    </lineage>
</organism>
<dbReference type="Gene3D" id="3.10.580.10">
    <property type="entry name" value="CBS-domain"/>
    <property type="match status" value="1"/>
</dbReference>
<evidence type="ECO:0000313" key="19">
    <source>
        <dbReference type="Proteomes" id="UP001300015"/>
    </source>
</evidence>
<keyword evidence="6" id="KW-0677">Repeat</keyword>
<evidence type="ECO:0000313" key="18">
    <source>
        <dbReference type="EMBL" id="MCQ8229197.1"/>
    </source>
</evidence>
<dbReference type="Pfam" id="PF00571">
    <property type="entry name" value="CBS"/>
    <property type="match status" value="1"/>
</dbReference>
<dbReference type="InterPro" id="IPR036318">
    <property type="entry name" value="FAD-bd_PCMH-like_sf"/>
</dbReference>
<comment type="similarity">
    <text evidence="11">Belongs to the UPF0053 family. PaeA subfamily.</text>
</comment>
<proteinExistence type="inferred from homology"/>
<sequence length="445" mass="49588">MLDSLLVILLLIVISSFFSLSEISLAAARKIKLKLLADEGNINAQRVLKMQEQPGMFFTVVQIGLNAVAILGGIVGDAAFSPAFNSLFSRFMAPELAEQLSFICSFTIVTSLFILFADLTPKRVGMIAPEAVALRIINPMRFCLVVLRPLVWLFNGLANVFFRLFKLPMVRKDDITSDDIYAVVEAGALAGVLRKQEHELIENVFELESRTVPSSMTSRENVVWFDLHEDETTLKTKIAQHPHSKFIVCDGDIDHIVGYVDSKELLLRVLGNQSLTLNSGVNIRSALIVPDTLTLSEALESFKTAGEDFAVIMNEYALVVGIITLNDVMTTLMGDLVGQGQEEQIVARDENSWLVEGGTPIDDVMRVLDIDDFPQSGNYETIGGFMMYMLRKIPKRTDFVKFSGYKFEVVDIDSYRIDQLLVTRIDERPPMLNVTKNALDEAESS</sequence>
<protein>
    <recommendedName>
        <fullName evidence="12">Polyamine export protein</fullName>
    </recommendedName>
</protein>
<name>A0ABT1VNS8_9GAMM</name>
<keyword evidence="19" id="KW-1185">Reference proteome</keyword>
<feature type="transmembrane region" description="Helical" evidence="15">
    <location>
        <begin position="100"/>
        <end position="121"/>
    </location>
</feature>
<dbReference type="SUPFAM" id="SSF56176">
    <property type="entry name" value="FAD-binding/transporter-associated domain-like"/>
    <property type="match status" value="1"/>
</dbReference>
<comment type="subcellular location">
    <subcellularLocation>
        <location evidence="1">Cell inner membrane</location>
        <topology evidence="1">Multi-pass membrane protein</topology>
    </subcellularLocation>
</comment>
<feature type="transmembrane region" description="Helical" evidence="15">
    <location>
        <begin position="6"/>
        <end position="28"/>
    </location>
</feature>
<gene>
    <name evidence="18" type="ORF">NQH49_17170</name>
</gene>
<dbReference type="PANTHER" id="PTHR22777">
    <property type="entry name" value="HEMOLYSIN-RELATED"/>
    <property type="match status" value="1"/>
</dbReference>
<dbReference type="Pfam" id="PF01595">
    <property type="entry name" value="CNNM"/>
    <property type="match status" value="1"/>
</dbReference>
<dbReference type="InterPro" id="IPR005170">
    <property type="entry name" value="Transptr-assoc_dom"/>
</dbReference>
<evidence type="ECO:0000256" key="6">
    <source>
        <dbReference type="ARBA" id="ARBA00022737"/>
    </source>
</evidence>
<comment type="caution">
    <text evidence="18">The sequence shown here is derived from an EMBL/GenBank/DDBJ whole genome shotgun (WGS) entry which is preliminary data.</text>
</comment>
<keyword evidence="7 14" id="KW-1133">Transmembrane helix</keyword>
<accession>A0ABT1VNS8</accession>
<evidence type="ECO:0000256" key="2">
    <source>
        <dbReference type="ARBA" id="ARBA00022448"/>
    </source>
</evidence>
<evidence type="ECO:0000256" key="7">
    <source>
        <dbReference type="ARBA" id="ARBA00022989"/>
    </source>
</evidence>
<dbReference type="InterPro" id="IPR046342">
    <property type="entry name" value="CBS_dom_sf"/>
</dbReference>
<dbReference type="Gene3D" id="3.30.465.10">
    <property type="match status" value="1"/>
</dbReference>
<dbReference type="SUPFAM" id="SSF54631">
    <property type="entry name" value="CBS-domain pair"/>
    <property type="match status" value="1"/>
</dbReference>
<keyword evidence="3" id="KW-1003">Cell membrane</keyword>
<dbReference type="RefSeq" id="WP_256697574.1">
    <property type="nucleotide sequence ID" value="NZ_JANIES010000001.1"/>
</dbReference>
<dbReference type="Pfam" id="PF03471">
    <property type="entry name" value="CorC_HlyC"/>
    <property type="match status" value="1"/>
</dbReference>
<evidence type="ECO:0000256" key="12">
    <source>
        <dbReference type="ARBA" id="ARBA00039818"/>
    </source>
</evidence>
<dbReference type="PROSITE" id="PS51846">
    <property type="entry name" value="CNNM"/>
    <property type="match status" value="1"/>
</dbReference>
<evidence type="ECO:0000259" key="17">
    <source>
        <dbReference type="PROSITE" id="PS51846"/>
    </source>
</evidence>
<dbReference type="SMART" id="SM01091">
    <property type="entry name" value="CorC_HlyC"/>
    <property type="match status" value="1"/>
</dbReference>
<evidence type="ECO:0000259" key="16">
    <source>
        <dbReference type="PROSITE" id="PS51371"/>
    </source>
</evidence>
<feature type="transmembrane region" description="Helical" evidence="15">
    <location>
        <begin position="56"/>
        <end position="80"/>
    </location>
</feature>
<evidence type="ECO:0000256" key="4">
    <source>
        <dbReference type="ARBA" id="ARBA00022519"/>
    </source>
</evidence>
<keyword evidence="4" id="KW-0997">Cell inner membrane</keyword>
<evidence type="ECO:0000256" key="11">
    <source>
        <dbReference type="ARBA" id="ARBA00038280"/>
    </source>
</evidence>
<keyword evidence="5 14" id="KW-0812">Transmembrane</keyword>
<evidence type="ECO:0000256" key="13">
    <source>
        <dbReference type="PROSITE-ProRule" id="PRU00703"/>
    </source>
</evidence>